<dbReference type="GO" id="GO:0018773">
    <property type="term" value="F:acetylpyruvate hydrolase activity"/>
    <property type="evidence" value="ECO:0007669"/>
    <property type="project" value="TreeGrafter"/>
</dbReference>
<evidence type="ECO:0000313" key="4">
    <source>
        <dbReference type="Proteomes" id="UP000078437"/>
    </source>
</evidence>
<dbReference type="InterPro" id="IPR011234">
    <property type="entry name" value="Fumarylacetoacetase-like_C"/>
</dbReference>
<dbReference type="Pfam" id="PF01557">
    <property type="entry name" value="FAA_hydrolase"/>
    <property type="match status" value="1"/>
</dbReference>
<dbReference type="AlphaFoldDB" id="A0A191WE60"/>
<proteinExistence type="predicted"/>
<keyword evidence="1" id="KW-0479">Metal-binding</keyword>
<keyword evidence="4" id="KW-1185">Reference proteome</keyword>
<evidence type="ECO:0000313" key="3">
    <source>
        <dbReference type="EMBL" id="ANJ26483.1"/>
    </source>
</evidence>
<dbReference type="Gene3D" id="3.90.850.10">
    <property type="entry name" value="Fumarylacetoacetase-like, C-terminal domain"/>
    <property type="match status" value="1"/>
</dbReference>
<dbReference type="EMBL" id="CP013979">
    <property type="protein sequence ID" value="ANJ26483.1"/>
    <property type="molecule type" value="Genomic_DNA"/>
</dbReference>
<evidence type="ECO:0000256" key="1">
    <source>
        <dbReference type="ARBA" id="ARBA00022723"/>
    </source>
</evidence>
<dbReference type="STRING" id="453304.ATC03_06850"/>
<feature type="domain" description="Fumarylacetoacetase-like C-terminal" evidence="2">
    <location>
        <begin position="65"/>
        <end position="236"/>
    </location>
</feature>
<name>A0A191WE60_9MICO</name>
<reference evidence="4" key="2">
    <citation type="submission" date="2016-01" db="EMBL/GenBank/DDBJ databases">
        <title>Complete genome sequence of Agromyces aureus AR33T and comparison with related organisms.</title>
        <authorList>
            <person name="Corretto E."/>
            <person name="Antonielli L."/>
            <person name="Sessitsch A."/>
            <person name="Brader G."/>
        </authorList>
    </citation>
    <scope>NUCLEOTIDE SEQUENCE [LARGE SCALE GENOMIC DNA]</scope>
    <source>
        <strain evidence="4">AR33</strain>
    </source>
</reference>
<reference evidence="3 4" key="1">
    <citation type="journal article" date="2016" name="Int. J. Syst. Evol. Microbiol.">
        <title>Agromyces aureus sp. nov., isolated from the rhizosphere of Salix caprea L. grown in a heavy-metal-contaminated soil.</title>
        <authorList>
            <person name="Corretto E."/>
            <person name="Antonielli L."/>
            <person name="Sessitsch A."/>
            <person name="Compant S."/>
            <person name="Gorfer M."/>
            <person name="Kuffner M."/>
            <person name="Brader G."/>
        </authorList>
    </citation>
    <scope>NUCLEOTIDE SEQUENCE [LARGE SCALE GENOMIC DNA]</scope>
    <source>
        <strain evidence="3 4">AR33</strain>
    </source>
</reference>
<dbReference type="SUPFAM" id="SSF56529">
    <property type="entry name" value="FAH"/>
    <property type="match status" value="1"/>
</dbReference>
<dbReference type="PANTHER" id="PTHR11820:SF7">
    <property type="entry name" value="ACYLPYRUVASE FAHD1, MITOCHONDRIAL"/>
    <property type="match status" value="1"/>
</dbReference>
<protein>
    <submittedName>
        <fullName evidence="3">2-keto-4-pentenoate hydratase</fullName>
    </submittedName>
</protein>
<evidence type="ECO:0000259" key="2">
    <source>
        <dbReference type="Pfam" id="PF01557"/>
    </source>
</evidence>
<dbReference type="Proteomes" id="UP000078437">
    <property type="component" value="Chromosome"/>
</dbReference>
<gene>
    <name evidence="3" type="ORF">ATC03_06850</name>
</gene>
<dbReference type="PANTHER" id="PTHR11820">
    <property type="entry name" value="ACYLPYRUVASE"/>
    <property type="match status" value="1"/>
</dbReference>
<accession>A0A191WE60</accession>
<dbReference type="OrthoDB" id="9805307at2"/>
<dbReference type="KEGG" id="agy:ATC03_06850"/>
<sequence length="243" mass="25249">MRIARIATPAGPVHVRESVDGWVPIEDPYPAFAEGRRPVDAGTPLLGELLPPCEPLVVVGIAQNGPEHASPVQAWLKSPRSVVASGVPVTLRRDAGTTVAEGEIAIVIGRETTGLTAANAHEYVLGVTAVNDLSSPDRAAIDPRNFEPKAGEGYTPLGPVIDTEADLDDVSLEFFVDGVLTGATSSRALPASPRECLAYLAAWTTLGPGDVVMTGAPTSQAPIDPGALVEIEVAGIRLVTPTR</sequence>
<dbReference type="GO" id="GO:0046872">
    <property type="term" value="F:metal ion binding"/>
    <property type="evidence" value="ECO:0007669"/>
    <property type="project" value="UniProtKB-KW"/>
</dbReference>
<dbReference type="RefSeq" id="WP_067874769.1">
    <property type="nucleotide sequence ID" value="NZ_CP013979.1"/>
</dbReference>
<organism evidence="3 4">
    <name type="scientific">Agromyces aureus</name>
    <dbReference type="NCBI Taxonomy" id="453304"/>
    <lineage>
        <taxon>Bacteria</taxon>
        <taxon>Bacillati</taxon>
        <taxon>Actinomycetota</taxon>
        <taxon>Actinomycetes</taxon>
        <taxon>Micrococcales</taxon>
        <taxon>Microbacteriaceae</taxon>
        <taxon>Agromyces</taxon>
    </lineage>
</organism>
<dbReference type="InterPro" id="IPR036663">
    <property type="entry name" value="Fumarylacetoacetase_C_sf"/>
</dbReference>